<name>A0A512DU54_9PROT</name>
<gene>
    <name evidence="1" type="ORF">SAE02_41150</name>
</gene>
<dbReference type="Proteomes" id="UP000321523">
    <property type="component" value="Unassembled WGS sequence"/>
</dbReference>
<organism evidence="1 2">
    <name type="scientific">Skermanella aerolata</name>
    <dbReference type="NCBI Taxonomy" id="393310"/>
    <lineage>
        <taxon>Bacteria</taxon>
        <taxon>Pseudomonadati</taxon>
        <taxon>Pseudomonadota</taxon>
        <taxon>Alphaproteobacteria</taxon>
        <taxon>Rhodospirillales</taxon>
        <taxon>Azospirillaceae</taxon>
        <taxon>Skermanella</taxon>
    </lineage>
</organism>
<dbReference type="RefSeq" id="WP_044433772.1">
    <property type="nucleotide sequence ID" value="NZ_BJYZ01000019.1"/>
</dbReference>
<dbReference type="OrthoDB" id="8448721at2"/>
<keyword evidence="2" id="KW-1185">Reference proteome</keyword>
<dbReference type="EMBL" id="BJYZ01000019">
    <property type="protein sequence ID" value="GEO39967.1"/>
    <property type="molecule type" value="Genomic_DNA"/>
</dbReference>
<proteinExistence type="predicted"/>
<sequence length="150" mass="16327">MPWTSTDHDRVVRFVAANRFPFPGQTDWPAGYTTIANSGSHVIDTPDGPIAPDIVILDERGQPCRLGEVETAIDAAAVARWAACSAVADTLNETGVKNLFVYVPKGLAADALQELDDNGISFAGLREWEVDGETVRVTPFLTRGDRYDHQ</sequence>
<reference evidence="1 2" key="1">
    <citation type="submission" date="2019-07" db="EMBL/GenBank/DDBJ databases">
        <title>Whole genome shotgun sequence of Skermanella aerolata NBRC 106429.</title>
        <authorList>
            <person name="Hosoyama A."/>
            <person name="Uohara A."/>
            <person name="Ohji S."/>
            <person name="Ichikawa N."/>
        </authorList>
    </citation>
    <scope>NUCLEOTIDE SEQUENCE [LARGE SCALE GENOMIC DNA]</scope>
    <source>
        <strain evidence="1 2">NBRC 106429</strain>
    </source>
</reference>
<evidence type="ECO:0000313" key="2">
    <source>
        <dbReference type="Proteomes" id="UP000321523"/>
    </source>
</evidence>
<protein>
    <submittedName>
        <fullName evidence="1">Uncharacterized protein</fullName>
    </submittedName>
</protein>
<accession>A0A512DU54</accession>
<dbReference type="AlphaFoldDB" id="A0A512DU54"/>
<comment type="caution">
    <text evidence="1">The sequence shown here is derived from an EMBL/GenBank/DDBJ whole genome shotgun (WGS) entry which is preliminary data.</text>
</comment>
<evidence type="ECO:0000313" key="1">
    <source>
        <dbReference type="EMBL" id="GEO39967.1"/>
    </source>
</evidence>